<keyword evidence="4" id="KW-1185">Reference proteome</keyword>
<evidence type="ECO:0000256" key="2">
    <source>
        <dbReference type="SAM" id="MobiDB-lite"/>
    </source>
</evidence>
<evidence type="ECO:0000313" key="3">
    <source>
        <dbReference type="EMBL" id="KAF0482711.1"/>
    </source>
</evidence>
<accession>A0A8H4EHB0</accession>
<dbReference type="Proteomes" id="UP000439903">
    <property type="component" value="Unassembled WGS sequence"/>
</dbReference>
<feature type="compositionally biased region" description="Basic and acidic residues" evidence="2">
    <location>
        <begin position="262"/>
        <end position="271"/>
    </location>
</feature>
<sequence length="378" mass="43839">MFQEMKVTVKKSSKKDSSKKSNRGKASLEKTRGSELTQSFSERFDNLRIGSSNTYENSNTSESRTLAKIIENQGEILHQLQELNSKVRRLENRFWKIRALRGTLTTKIKSSTFFVFGNLLEPINNHTSPEMVLKWKRSEKIKACYRRLFNEVDDSGVTYMVKILTKIWPSGDSFEENVAYAIAVAQAILNPKYKKIMMSDTVIKHKIAKNLDILKHNTGFSLLSSEDETEKEKSNKKSDNVEKTYKRPIVETTEEEQEDQEDSPKDLKEAEQVPEDNDSNNVKKEPVRKNKNISKKFSKIYKRPKTSEIEQEDQKELSEDSNEAKNEPENNDSRASSSSSSDYNNDSKKETDDDSKKETDESYEYKFFVFSFVFFLYK</sequence>
<feature type="region of interest" description="Disordered" evidence="2">
    <location>
        <begin position="224"/>
        <end position="360"/>
    </location>
</feature>
<organism evidence="3 4">
    <name type="scientific">Gigaspora margarita</name>
    <dbReference type="NCBI Taxonomy" id="4874"/>
    <lineage>
        <taxon>Eukaryota</taxon>
        <taxon>Fungi</taxon>
        <taxon>Fungi incertae sedis</taxon>
        <taxon>Mucoromycota</taxon>
        <taxon>Glomeromycotina</taxon>
        <taxon>Glomeromycetes</taxon>
        <taxon>Diversisporales</taxon>
        <taxon>Gigasporaceae</taxon>
        <taxon>Gigaspora</taxon>
    </lineage>
</organism>
<feature type="compositionally biased region" description="Acidic residues" evidence="2">
    <location>
        <begin position="252"/>
        <end position="261"/>
    </location>
</feature>
<feature type="compositionally biased region" description="Basic and acidic residues" evidence="2">
    <location>
        <begin position="345"/>
        <end position="360"/>
    </location>
</feature>
<evidence type="ECO:0000313" key="4">
    <source>
        <dbReference type="Proteomes" id="UP000439903"/>
    </source>
</evidence>
<feature type="region of interest" description="Disordered" evidence="2">
    <location>
        <begin position="1"/>
        <end position="39"/>
    </location>
</feature>
<comment type="caution">
    <text evidence="3">The sequence shown here is derived from an EMBL/GenBank/DDBJ whole genome shotgun (WGS) entry which is preliminary data.</text>
</comment>
<feature type="compositionally biased region" description="Low complexity" evidence="2">
    <location>
        <begin position="333"/>
        <end position="344"/>
    </location>
</feature>
<feature type="coiled-coil region" evidence="1">
    <location>
        <begin position="73"/>
        <end position="100"/>
    </location>
</feature>
<keyword evidence="1" id="KW-0175">Coiled coil</keyword>
<feature type="compositionally biased region" description="Basic residues" evidence="2">
    <location>
        <begin position="289"/>
        <end position="304"/>
    </location>
</feature>
<dbReference type="EMBL" id="WTPW01000758">
    <property type="protein sequence ID" value="KAF0482711.1"/>
    <property type="molecule type" value="Genomic_DNA"/>
</dbReference>
<gene>
    <name evidence="3" type="ORF">F8M41_023375</name>
</gene>
<proteinExistence type="predicted"/>
<evidence type="ECO:0000256" key="1">
    <source>
        <dbReference type="SAM" id="Coils"/>
    </source>
</evidence>
<name>A0A8H4EHB0_GIGMA</name>
<protein>
    <submittedName>
        <fullName evidence="3">Uncharacterized protein</fullName>
    </submittedName>
</protein>
<reference evidence="3 4" key="1">
    <citation type="journal article" date="2019" name="Environ. Microbiol.">
        <title>At the nexus of three kingdoms: the genome of the mycorrhizal fungus Gigaspora margarita provides insights into plant, endobacterial and fungal interactions.</title>
        <authorList>
            <person name="Venice F."/>
            <person name="Ghignone S."/>
            <person name="Salvioli di Fossalunga A."/>
            <person name="Amselem J."/>
            <person name="Novero M."/>
            <person name="Xianan X."/>
            <person name="Sedzielewska Toro K."/>
            <person name="Morin E."/>
            <person name="Lipzen A."/>
            <person name="Grigoriev I.V."/>
            <person name="Henrissat B."/>
            <person name="Martin F.M."/>
            <person name="Bonfante P."/>
        </authorList>
    </citation>
    <scope>NUCLEOTIDE SEQUENCE [LARGE SCALE GENOMIC DNA]</scope>
    <source>
        <strain evidence="3 4">BEG34</strain>
    </source>
</reference>
<dbReference type="AlphaFoldDB" id="A0A8H4EHB0"/>
<feature type="compositionally biased region" description="Basic and acidic residues" evidence="2">
    <location>
        <begin position="230"/>
        <end position="249"/>
    </location>
</feature>
<feature type="compositionally biased region" description="Basic and acidic residues" evidence="2">
    <location>
        <begin position="305"/>
        <end position="332"/>
    </location>
</feature>